<organism evidence="1 2">
    <name type="scientific">Rubroshorea leprosula</name>
    <dbReference type="NCBI Taxonomy" id="152421"/>
    <lineage>
        <taxon>Eukaryota</taxon>
        <taxon>Viridiplantae</taxon>
        <taxon>Streptophyta</taxon>
        <taxon>Embryophyta</taxon>
        <taxon>Tracheophyta</taxon>
        <taxon>Spermatophyta</taxon>
        <taxon>Magnoliopsida</taxon>
        <taxon>eudicotyledons</taxon>
        <taxon>Gunneridae</taxon>
        <taxon>Pentapetalae</taxon>
        <taxon>rosids</taxon>
        <taxon>malvids</taxon>
        <taxon>Malvales</taxon>
        <taxon>Dipterocarpaceae</taxon>
        <taxon>Rubroshorea</taxon>
    </lineage>
</organism>
<dbReference type="EMBL" id="BPVZ01000122">
    <property type="protein sequence ID" value="GKV37472.1"/>
    <property type="molecule type" value="Genomic_DNA"/>
</dbReference>
<keyword evidence="2" id="KW-1185">Reference proteome</keyword>
<dbReference type="AlphaFoldDB" id="A0AAV5LJY0"/>
<accession>A0AAV5LJY0</accession>
<gene>
    <name evidence="1" type="ORF">SLEP1_g45498</name>
</gene>
<evidence type="ECO:0000313" key="1">
    <source>
        <dbReference type="EMBL" id="GKV37472.1"/>
    </source>
</evidence>
<evidence type="ECO:0000313" key="2">
    <source>
        <dbReference type="Proteomes" id="UP001054252"/>
    </source>
</evidence>
<dbReference type="Proteomes" id="UP001054252">
    <property type="component" value="Unassembled WGS sequence"/>
</dbReference>
<proteinExistence type="predicted"/>
<name>A0AAV5LJY0_9ROSI</name>
<sequence length="64" mass="6590">MQGWFSGGTGISEEQPKAGSPLLAEWNSYGASRDSEEGGTSAFGFNREAAVGSANDTVTGTFNV</sequence>
<comment type="caution">
    <text evidence="1">The sequence shown here is derived from an EMBL/GenBank/DDBJ whole genome shotgun (WGS) entry which is preliminary data.</text>
</comment>
<protein>
    <submittedName>
        <fullName evidence="1">Uncharacterized protein</fullName>
    </submittedName>
</protein>
<reference evidence="1 2" key="1">
    <citation type="journal article" date="2021" name="Commun. Biol.">
        <title>The genome of Shorea leprosula (Dipterocarpaceae) highlights the ecological relevance of drought in aseasonal tropical rainforests.</title>
        <authorList>
            <person name="Ng K.K.S."/>
            <person name="Kobayashi M.J."/>
            <person name="Fawcett J.A."/>
            <person name="Hatakeyama M."/>
            <person name="Paape T."/>
            <person name="Ng C.H."/>
            <person name="Ang C.C."/>
            <person name="Tnah L.H."/>
            <person name="Lee C.T."/>
            <person name="Nishiyama T."/>
            <person name="Sese J."/>
            <person name="O'Brien M.J."/>
            <person name="Copetti D."/>
            <person name="Mohd Noor M.I."/>
            <person name="Ong R.C."/>
            <person name="Putra M."/>
            <person name="Sireger I.Z."/>
            <person name="Indrioko S."/>
            <person name="Kosugi Y."/>
            <person name="Izuno A."/>
            <person name="Isagi Y."/>
            <person name="Lee S.L."/>
            <person name="Shimizu K.K."/>
        </authorList>
    </citation>
    <scope>NUCLEOTIDE SEQUENCE [LARGE SCALE GENOMIC DNA]</scope>
    <source>
        <strain evidence="1">214</strain>
    </source>
</reference>